<keyword evidence="6 8" id="KW-0472">Membrane</keyword>
<evidence type="ECO:0000256" key="5">
    <source>
        <dbReference type="ARBA" id="ARBA00022729"/>
    </source>
</evidence>
<dbReference type="Gene3D" id="2.60.40.1120">
    <property type="entry name" value="Carboxypeptidase-like, regulatory domain"/>
    <property type="match status" value="1"/>
</dbReference>
<keyword evidence="2 8" id="KW-0813">Transport</keyword>
<keyword evidence="12" id="KW-1185">Reference proteome</keyword>
<keyword evidence="7 8" id="KW-0998">Cell outer membrane</keyword>
<dbReference type="OrthoDB" id="1109208at2"/>
<dbReference type="SUPFAM" id="SSF56935">
    <property type="entry name" value="Porins"/>
    <property type="match status" value="1"/>
</dbReference>
<name>A0A2H3NL09_9BACT</name>
<dbReference type="PANTHER" id="PTHR30069:SF29">
    <property type="entry name" value="HEMOGLOBIN AND HEMOGLOBIN-HAPTOGLOBIN-BINDING PROTEIN 1-RELATED"/>
    <property type="match status" value="1"/>
</dbReference>
<protein>
    <recommendedName>
        <fullName evidence="10">TonB-dependent receptor plug domain-containing protein</fullName>
    </recommendedName>
</protein>
<feature type="domain" description="TonB-dependent receptor plug" evidence="10">
    <location>
        <begin position="130"/>
        <end position="238"/>
    </location>
</feature>
<dbReference type="PANTHER" id="PTHR30069">
    <property type="entry name" value="TONB-DEPENDENT OUTER MEMBRANE RECEPTOR"/>
    <property type="match status" value="1"/>
</dbReference>
<keyword evidence="4 8" id="KW-0812">Transmembrane</keyword>
<evidence type="ECO:0000256" key="1">
    <source>
        <dbReference type="ARBA" id="ARBA00004571"/>
    </source>
</evidence>
<sequence length="934" mass="101894">MLAVFRCTAQAIVACALLFGLLLLNAPAAAQDANVQGIVLDGTGESLPGVNITLMGTQRGTVSRADGSFSLYVPFDEIERPRLRFSFIGFQAVEQPLNGPVSNLEVVMNEAVARGEEVIVSASRVDERILEVPVTVGRLSGRDLTMRPSIDLVASMESMAGVDVSRSSMLVNSPSTRGFNSTKSERVIQLTDYVDFVAPSLSVYSGNTSGPPLVDMESMDLIHGASSALYGPNAFNGVIIMNSRDPINDQGVDLRLKGGTRDLVDVSGRIAQGFFDDRVAIKLVGRYMEANEYISRNFNAQAQEIVPSNNPVNDPRGYDAVNRYGAINLSNTEAANVLQSSGIDPSSNNIFLPGYSEEALVGRDMNASTWQISPTVSAQLGDDIRATYWYRFSSSEGIYQSNSRFRWDGITVSTNALELEGNNWVMRGYRTADSGGDSYDINLLGAVMNQQLYVQGPDPTSTEVLVASQLPDDVSYAGAYAAVYGTAYEQAMNGGATAQEAFEQAQAAAGSVLPQAGEDRFDAARSATLNLPVRETRPTFDIESALYHAEGQYTFESDVVDATVGGNYRQYRLTSAGTLFSDGEVASPINPDGTRDVRDGIDNDEYGGFLRLQRGFFNDRLSLSAVGRVDAFRNFDTQFSPRLSGVLTLGENRQHNFRVNYASAFRPPAQLDQYIYLDLGTALLRGNAGDGYFAVNPPSRDPEGRSVAEQVQQEALFQVDPLDVEEMESIEVGYKTNAGALFADVSYYRSEYTGFIGTRQFIGKEDGSRITENDLQRNDDDPLRPRLIQVWTNADQDITTQGAQLGLEYRFADAFRMRGNYTWSHIDNDNLGDAVGLGFNTPEHKLNVGVEGEIGNFTYHTNLRWHDEYTFQMPFARGPIDSNAVLDGQIGYSIPALRTTVSVGGTNLTDTDYVTAYGAAPIGRIVYTSLSISY</sequence>
<dbReference type="RefSeq" id="WP_098062234.1">
    <property type="nucleotide sequence ID" value="NZ_PDEP01000007.1"/>
</dbReference>
<dbReference type="InterPro" id="IPR039426">
    <property type="entry name" value="TonB-dep_rcpt-like"/>
</dbReference>
<comment type="caution">
    <text evidence="11">The sequence shown here is derived from an EMBL/GenBank/DDBJ whole genome shotgun (WGS) entry which is preliminary data.</text>
</comment>
<dbReference type="Proteomes" id="UP000221024">
    <property type="component" value="Unassembled WGS sequence"/>
</dbReference>
<evidence type="ECO:0000256" key="7">
    <source>
        <dbReference type="ARBA" id="ARBA00023237"/>
    </source>
</evidence>
<proteinExistence type="inferred from homology"/>
<dbReference type="InterPro" id="IPR036942">
    <property type="entry name" value="Beta-barrel_TonB_sf"/>
</dbReference>
<evidence type="ECO:0000313" key="12">
    <source>
        <dbReference type="Proteomes" id="UP000221024"/>
    </source>
</evidence>
<reference evidence="11 12" key="1">
    <citation type="submission" date="2017-10" db="EMBL/GenBank/DDBJ databases">
        <title>Draft genome of Longimonas halophila.</title>
        <authorList>
            <person name="Goh K.M."/>
            <person name="Shamsir M.S."/>
            <person name="Lim S.W."/>
        </authorList>
    </citation>
    <scope>NUCLEOTIDE SEQUENCE [LARGE SCALE GENOMIC DNA]</scope>
    <source>
        <strain evidence="11 12">KCTC 42399</strain>
    </source>
</reference>
<dbReference type="PROSITE" id="PS52016">
    <property type="entry name" value="TONB_DEPENDENT_REC_3"/>
    <property type="match status" value="1"/>
</dbReference>
<dbReference type="InterPro" id="IPR008969">
    <property type="entry name" value="CarboxyPept-like_regulatory"/>
</dbReference>
<dbReference type="AlphaFoldDB" id="A0A2H3NL09"/>
<dbReference type="GO" id="GO:0009279">
    <property type="term" value="C:cell outer membrane"/>
    <property type="evidence" value="ECO:0007669"/>
    <property type="project" value="UniProtKB-SubCell"/>
</dbReference>
<keyword evidence="3 8" id="KW-1134">Transmembrane beta strand</keyword>
<dbReference type="Pfam" id="PF07715">
    <property type="entry name" value="Plug"/>
    <property type="match status" value="1"/>
</dbReference>
<dbReference type="SUPFAM" id="SSF49464">
    <property type="entry name" value="Carboxypeptidase regulatory domain-like"/>
    <property type="match status" value="1"/>
</dbReference>
<evidence type="ECO:0000256" key="2">
    <source>
        <dbReference type="ARBA" id="ARBA00022448"/>
    </source>
</evidence>
<evidence type="ECO:0000256" key="4">
    <source>
        <dbReference type="ARBA" id="ARBA00022692"/>
    </source>
</evidence>
<feature type="signal peptide" evidence="9">
    <location>
        <begin position="1"/>
        <end position="30"/>
    </location>
</feature>
<dbReference type="Gene3D" id="2.170.130.10">
    <property type="entry name" value="TonB-dependent receptor, plug domain"/>
    <property type="match status" value="1"/>
</dbReference>
<keyword evidence="5 9" id="KW-0732">Signal</keyword>
<dbReference type="InterPro" id="IPR012910">
    <property type="entry name" value="Plug_dom"/>
</dbReference>
<comment type="similarity">
    <text evidence="8">Belongs to the TonB-dependent receptor family.</text>
</comment>
<evidence type="ECO:0000256" key="3">
    <source>
        <dbReference type="ARBA" id="ARBA00022452"/>
    </source>
</evidence>
<evidence type="ECO:0000259" key="10">
    <source>
        <dbReference type="Pfam" id="PF07715"/>
    </source>
</evidence>
<evidence type="ECO:0000313" key="11">
    <source>
        <dbReference type="EMBL" id="PEN06708.1"/>
    </source>
</evidence>
<dbReference type="InterPro" id="IPR037066">
    <property type="entry name" value="Plug_dom_sf"/>
</dbReference>
<dbReference type="Pfam" id="PF13715">
    <property type="entry name" value="CarbopepD_reg_2"/>
    <property type="match status" value="1"/>
</dbReference>
<dbReference type="Gene3D" id="2.40.170.20">
    <property type="entry name" value="TonB-dependent receptor, beta-barrel domain"/>
    <property type="match status" value="1"/>
</dbReference>
<accession>A0A2H3NL09</accession>
<comment type="subcellular location">
    <subcellularLocation>
        <location evidence="1 8">Cell outer membrane</location>
        <topology evidence="1 8">Multi-pass membrane protein</topology>
    </subcellularLocation>
</comment>
<organism evidence="11 12">
    <name type="scientific">Longimonas halophila</name>
    <dbReference type="NCBI Taxonomy" id="1469170"/>
    <lineage>
        <taxon>Bacteria</taxon>
        <taxon>Pseudomonadati</taxon>
        <taxon>Rhodothermota</taxon>
        <taxon>Rhodothermia</taxon>
        <taxon>Rhodothermales</taxon>
        <taxon>Salisaetaceae</taxon>
        <taxon>Longimonas</taxon>
    </lineage>
</organism>
<dbReference type="EMBL" id="PDEP01000007">
    <property type="protein sequence ID" value="PEN06708.1"/>
    <property type="molecule type" value="Genomic_DNA"/>
</dbReference>
<dbReference type="GO" id="GO:0044718">
    <property type="term" value="P:siderophore transmembrane transport"/>
    <property type="evidence" value="ECO:0007669"/>
    <property type="project" value="TreeGrafter"/>
</dbReference>
<dbReference type="GO" id="GO:0015344">
    <property type="term" value="F:siderophore uptake transmembrane transporter activity"/>
    <property type="evidence" value="ECO:0007669"/>
    <property type="project" value="TreeGrafter"/>
</dbReference>
<feature type="chain" id="PRO_5013769894" description="TonB-dependent receptor plug domain-containing protein" evidence="9">
    <location>
        <begin position="31"/>
        <end position="934"/>
    </location>
</feature>
<evidence type="ECO:0000256" key="9">
    <source>
        <dbReference type="SAM" id="SignalP"/>
    </source>
</evidence>
<gene>
    <name evidence="11" type="ORF">CRI93_08700</name>
</gene>
<evidence type="ECO:0000256" key="6">
    <source>
        <dbReference type="ARBA" id="ARBA00023136"/>
    </source>
</evidence>
<evidence type="ECO:0000256" key="8">
    <source>
        <dbReference type="PROSITE-ProRule" id="PRU01360"/>
    </source>
</evidence>